<gene>
    <name evidence="3" type="ORF">BCR33DRAFT_779512</name>
</gene>
<protein>
    <recommendedName>
        <fullName evidence="2">DUF2423 domain-containing protein</fullName>
    </recommendedName>
</protein>
<evidence type="ECO:0000259" key="2">
    <source>
        <dbReference type="Pfam" id="PF10338"/>
    </source>
</evidence>
<dbReference type="OrthoDB" id="4087970at2759"/>
<feature type="region of interest" description="Disordered" evidence="1">
    <location>
        <begin position="39"/>
        <end position="63"/>
    </location>
</feature>
<dbReference type="InterPro" id="IPR019434">
    <property type="entry name" value="DUF2423"/>
</dbReference>
<evidence type="ECO:0000313" key="3">
    <source>
        <dbReference type="EMBL" id="ORY53190.1"/>
    </source>
</evidence>
<dbReference type="Pfam" id="PF10338">
    <property type="entry name" value="YBL028C_N"/>
    <property type="match status" value="1"/>
</dbReference>
<keyword evidence="4" id="KW-1185">Reference proteome</keyword>
<accession>A0A1Y2D1R2</accession>
<feature type="domain" description="DUF2423" evidence="2">
    <location>
        <begin position="3"/>
        <end position="36"/>
    </location>
</feature>
<comment type="caution">
    <text evidence="3">The sequence shown here is derived from an EMBL/GenBank/DDBJ whole genome shotgun (WGS) entry which is preliminary data.</text>
</comment>
<organism evidence="3 4">
    <name type="scientific">Rhizoclosmatium globosum</name>
    <dbReference type="NCBI Taxonomy" id="329046"/>
    <lineage>
        <taxon>Eukaryota</taxon>
        <taxon>Fungi</taxon>
        <taxon>Fungi incertae sedis</taxon>
        <taxon>Chytridiomycota</taxon>
        <taxon>Chytridiomycota incertae sedis</taxon>
        <taxon>Chytridiomycetes</taxon>
        <taxon>Chytridiales</taxon>
        <taxon>Chytriomycetaceae</taxon>
        <taxon>Rhizoclosmatium</taxon>
    </lineage>
</organism>
<sequence>MVSIRSKKMKKFRTIKRETVFKPVEDARFEKIAALLNAPRPEERNQSQLKPRKRLTWKQISQS</sequence>
<reference evidence="3 4" key="1">
    <citation type="submission" date="2016-07" db="EMBL/GenBank/DDBJ databases">
        <title>Pervasive Adenine N6-methylation of Active Genes in Fungi.</title>
        <authorList>
            <consortium name="DOE Joint Genome Institute"/>
            <person name="Mondo S.J."/>
            <person name="Dannebaum R.O."/>
            <person name="Kuo R.C."/>
            <person name="Labutti K."/>
            <person name="Haridas S."/>
            <person name="Kuo A."/>
            <person name="Salamov A."/>
            <person name="Ahrendt S.R."/>
            <person name="Lipzen A."/>
            <person name="Sullivan W."/>
            <person name="Andreopoulos W.B."/>
            <person name="Clum A."/>
            <person name="Lindquist E."/>
            <person name="Daum C."/>
            <person name="Ramamoorthy G.K."/>
            <person name="Gryganskyi A."/>
            <person name="Culley D."/>
            <person name="Magnuson J.K."/>
            <person name="James T.Y."/>
            <person name="O'Malley M.A."/>
            <person name="Stajich J.E."/>
            <person name="Spatafora J.W."/>
            <person name="Visel A."/>
            <person name="Grigoriev I.V."/>
        </authorList>
    </citation>
    <scope>NUCLEOTIDE SEQUENCE [LARGE SCALE GENOMIC DNA]</scope>
    <source>
        <strain evidence="3 4">JEL800</strain>
    </source>
</reference>
<proteinExistence type="predicted"/>
<dbReference type="Proteomes" id="UP000193642">
    <property type="component" value="Unassembled WGS sequence"/>
</dbReference>
<evidence type="ECO:0000256" key="1">
    <source>
        <dbReference type="SAM" id="MobiDB-lite"/>
    </source>
</evidence>
<dbReference type="AlphaFoldDB" id="A0A1Y2D1R2"/>
<evidence type="ECO:0000313" key="4">
    <source>
        <dbReference type="Proteomes" id="UP000193642"/>
    </source>
</evidence>
<dbReference type="EMBL" id="MCGO01000002">
    <property type="protein sequence ID" value="ORY53190.1"/>
    <property type="molecule type" value="Genomic_DNA"/>
</dbReference>
<name>A0A1Y2D1R2_9FUNG</name>